<sequence length="204" mass="23571">MDSLDQISKNYFLDKNGYHNYVVGYASLFDNIRSDVKSVLEIGIGSVENNQMHHVSVQGYRTGNSLRCWRDYFPNANVYGIDIYDVKGQIQGEDRITTFVADQGNEANLLDVVKNIGAIDVVVDDGSHILYHQVFSFMVLEKFLSDKGIYVIEDIQANNIQHFLDLTCFADDYRKYVLDKYEIKYFDTRNTHKSDDFMIAFIKK</sequence>
<evidence type="ECO:0008006" key="2">
    <source>
        <dbReference type="Google" id="ProtNLM"/>
    </source>
</evidence>
<evidence type="ECO:0000313" key="1">
    <source>
        <dbReference type="EMBL" id="QHS99985.1"/>
    </source>
</evidence>
<proteinExistence type="predicted"/>
<organism evidence="1">
    <name type="scientific">viral metagenome</name>
    <dbReference type="NCBI Taxonomy" id="1070528"/>
    <lineage>
        <taxon>unclassified sequences</taxon>
        <taxon>metagenomes</taxon>
        <taxon>organismal metagenomes</taxon>
    </lineage>
</organism>
<dbReference type="InterPro" id="IPR029063">
    <property type="entry name" value="SAM-dependent_MTases_sf"/>
</dbReference>
<name>A0A6C0C5K7_9ZZZZ</name>
<accession>A0A6C0C5K7</accession>
<dbReference type="Gene3D" id="3.40.50.150">
    <property type="entry name" value="Vaccinia Virus protein VP39"/>
    <property type="match status" value="1"/>
</dbReference>
<dbReference type="SUPFAM" id="SSF53335">
    <property type="entry name" value="S-adenosyl-L-methionine-dependent methyltransferases"/>
    <property type="match status" value="1"/>
</dbReference>
<reference evidence="1" key="1">
    <citation type="journal article" date="2020" name="Nature">
        <title>Giant virus diversity and host interactions through global metagenomics.</title>
        <authorList>
            <person name="Schulz F."/>
            <person name="Roux S."/>
            <person name="Paez-Espino D."/>
            <person name="Jungbluth S."/>
            <person name="Walsh D.A."/>
            <person name="Denef V.J."/>
            <person name="McMahon K.D."/>
            <person name="Konstantinidis K.T."/>
            <person name="Eloe-Fadrosh E.A."/>
            <person name="Kyrpides N.C."/>
            <person name="Woyke T."/>
        </authorList>
    </citation>
    <scope>NUCLEOTIDE SEQUENCE</scope>
    <source>
        <strain evidence="1">GVMAG-M-3300020192-26</strain>
    </source>
</reference>
<dbReference type="AlphaFoldDB" id="A0A6C0C5K7"/>
<protein>
    <recommendedName>
        <fullName evidence="2">Methyltransferase</fullName>
    </recommendedName>
</protein>
<dbReference type="EMBL" id="MN739352">
    <property type="protein sequence ID" value="QHS99985.1"/>
    <property type="molecule type" value="Genomic_DNA"/>
</dbReference>